<evidence type="ECO:0000256" key="6">
    <source>
        <dbReference type="ARBA" id="ARBA00023244"/>
    </source>
</evidence>
<reference evidence="12" key="2">
    <citation type="journal article" date="2017" name="Plant Physiol. Biochem.">
        <title>Differential oxidative and antioxidative response of duckweed Lemna minor toward plant growth promoting/inhibiting bacteria.</title>
        <authorList>
            <person name="Ishizawa H."/>
            <person name="Kuroda M."/>
            <person name="Morikawa M."/>
            <person name="Ike M."/>
        </authorList>
    </citation>
    <scope>NUCLEOTIDE SEQUENCE [LARGE SCALE GENOMIC DNA]</scope>
    <source>
        <strain evidence="12">M6</strain>
    </source>
</reference>
<dbReference type="PROSITE" id="PS00533">
    <property type="entry name" value="PORPHOBILINOGEN_DEAM"/>
    <property type="match status" value="1"/>
</dbReference>
<dbReference type="InterPro" id="IPR022419">
    <property type="entry name" value="Porphobilin_deaminase_cofac_BS"/>
</dbReference>
<dbReference type="PRINTS" id="PR00151">
    <property type="entry name" value="PORPHBDMNASE"/>
</dbReference>
<evidence type="ECO:0000256" key="1">
    <source>
        <dbReference type="ARBA" id="ARBA00002869"/>
    </source>
</evidence>
<dbReference type="FunFam" id="3.40.190.10:FF:000005">
    <property type="entry name" value="Porphobilinogen deaminase"/>
    <property type="match status" value="1"/>
</dbReference>
<gene>
    <name evidence="8" type="primary">hemC</name>
    <name evidence="11" type="ORF">EM6_0037</name>
</gene>
<dbReference type="SUPFAM" id="SSF53850">
    <property type="entry name" value="Periplasmic binding protein-like II"/>
    <property type="match status" value="1"/>
</dbReference>
<name>A0A3G9G137_9CAUL</name>
<dbReference type="HAMAP" id="MF_00260">
    <property type="entry name" value="Porphobil_deam"/>
    <property type="match status" value="1"/>
</dbReference>
<dbReference type="Gene3D" id="3.30.160.40">
    <property type="entry name" value="Porphobilinogen deaminase, C-terminal domain"/>
    <property type="match status" value="1"/>
</dbReference>
<evidence type="ECO:0000256" key="4">
    <source>
        <dbReference type="ARBA" id="ARBA00011245"/>
    </source>
</evidence>
<evidence type="ECO:0000256" key="7">
    <source>
        <dbReference type="ARBA" id="ARBA00048169"/>
    </source>
</evidence>
<evidence type="ECO:0000313" key="12">
    <source>
        <dbReference type="Proteomes" id="UP000278756"/>
    </source>
</evidence>
<keyword evidence="6 8" id="KW-0627">Porphyrin biosynthesis</keyword>
<keyword evidence="5 8" id="KW-0808">Transferase</keyword>
<dbReference type="InterPro" id="IPR036803">
    <property type="entry name" value="Porphobilinogen_deaminase_C_sf"/>
</dbReference>
<comment type="miscellaneous">
    <text evidence="8">The porphobilinogen subunits are added to the dipyrromethane group.</text>
</comment>
<dbReference type="Pfam" id="PF01379">
    <property type="entry name" value="Porphobil_deam"/>
    <property type="match status" value="1"/>
</dbReference>
<dbReference type="InterPro" id="IPR000860">
    <property type="entry name" value="HemC"/>
</dbReference>
<feature type="domain" description="Porphobilinogen deaminase C-terminal" evidence="10">
    <location>
        <begin position="231"/>
        <end position="301"/>
    </location>
</feature>
<dbReference type="GO" id="GO:0005737">
    <property type="term" value="C:cytoplasm"/>
    <property type="evidence" value="ECO:0007669"/>
    <property type="project" value="UniProtKB-UniRule"/>
</dbReference>
<dbReference type="PIRSF" id="PIRSF001438">
    <property type="entry name" value="4pyrrol_synth_OHMeBilane_synth"/>
    <property type="match status" value="1"/>
</dbReference>
<comment type="subunit">
    <text evidence="4 8">Monomer.</text>
</comment>
<proteinExistence type="inferred from homology"/>
<dbReference type="InterPro" id="IPR022417">
    <property type="entry name" value="Porphobilin_deaminase_N"/>
</dbReference>
<evidence type="ECO:0000256" key="2">
    <source>
        <dbReference type="ARBA" id="ARBA00004735"/>
    </source>
</evidence>
<accession>A0A3G9G137</accession>
<dbReference type="PANTHER" id="PTHR11557:SF0">
    <property type="entry name" value="PORPHOBILINOGEN DEAMINASE"/>
    <property type="match status" value="1"/>
</dbReference>
<evidence type="ECO:0000313" key="11">
    <source>
        <dbReference type="EMBL" id="BBF79471.1"/>
    </source>
</evidence>
<dbReference type="Pfam" id="PF03900">
    <property type="entry name" value="Porphobil_deamC"/>
    <property type="match status" value="1"/>
</dbReference>
<dbReference type="NCBIfam" id="TIGR00212">
    <property type="entry name" value="hemC"/>
    <property type="match status" value="1"/>
</dbReference>
<dbReference type="GO" id="GO:0006782">
    <property type="term" value="P:protoporphyrinogen IX biosynthetic process"/>
    <property type="evidence" value="ECO:0007669"/>
    <property type="project" value="UniProtKB-UniRule"/>
</dbReference>
<dbReference type="EMBL" id="AP018827">
    <property type="protein sequence ID" value="BBF79471.1"/>
    <property type="molecule type" value="Genomic_DNA"/>
</dbReference>
<comment type="catalytic activity">
    <reaction evidence="7 8">
        <text>4 porphobilinogen + H2O = hydroxymethylbilane + 4 NH4(+)</text>
        <dbReference type="Rhea" id="RHEA:13185"/>
        <dbReference type="ChEBI" id="CHEBI:15377"/>
        <dbReference type="ChEBI" id="CHEBI:28938"/>
        <dbReference type="ChEBI" id="CHEBI:57845"/>
        <dbReference type="ChEBI" id="CHEBI:58126"/>
        <dbReference type="EC" id="2.5.1.61"/>
    </reaction>
</comment>
<evidence type="ECO:0000256" key="5">
    <source>
        <dbReference type="ARBA" id="ARBA00022679"/>
    </source>
</evidence>
<dbReference type="GO" id="GO:0004418">
    <property type="term" value="F:hydroxymethylbilane synthase activity"/>
    <property type="evidence" value="ECO:0007669"/>
    <property type="project" value="UniProtKB-UniRule"/>
</dbReference>
<feature type="modified residue" description="S-(dipyrrolylmethanemethyl)cysteine" evidence="8">
    <location>
        <position position="246"/>
    </location>
</feature>
<dbReference type="PANTHER" id="PTHR11557">
    <property type="entry name" value="PORPHOBILINOGEN DEAMINASE"/>
    <property type="match status" value="1"/>
</dbReference>
<dbReference type="UniPathway" id="UPA00251">
    <property type="reaction ID" value="UER00319"/>
</dbReference>
<feature type="domain" description="Porphobilinogen deaminase N-terminal" evidence="9">
    <location>
        <begin position="5"/>
        <end position="215"/>
    </location>
</feature>
<protein>
    <recommendedName>
        <fullName evidence="8">Porphobilinogen deaminase</fullName>
        <shortName evidence="8">PBG</shortName>
        <ecNumber evidence="8">2.5.1.61</ecNumber>
    </recommendedName>
    <alternativeName>
        <fullName evidence="8">Hydroxymethylbilane synthase</fullName>
        <shortName evidence="8">HMBS</shortName>
    </alternativeName>
    <alternativeName>
        <fullName evidence="8">Pre-uroporphyrinogen synthase</fullName>
    </alternativeName>
</protein>
<dbReference type="InterPro" id="IPR022418">
    <property type="entry name" value="Porphobilinogen_deaminase_C"/>
</dbReference>
<comment type="pathway">
    <text evidence="2">Porphyrin-containing compound metabolism; protoporphyrin-IX biosynthesis; coproporphyrinogen-III from 5-aminolevulinate: step 2/4.</text>
</comment>
<reference evidence="12" key="1">
    <citation type="journal article" date="2017" name="Biotechnol. Biofuels">
        <title>Evaluation of environmental bacterial communities as a factor affecting the growth of duckweed Lemna minor.</title>
        <authorList>
            <person name="Ishizawa H."/>
            <person name="Kuroda M."/>
            <person name="Morikawa M."/>
            <person name="Ike M."/>
        </authorList>
    </citation>
    <scope>NUCLEOTIDE SEQUENCE [LARGE SCALE GENOMIC DNA]</scope>
    <source>
        <strain evidence="12">M6</strain>
    </source>
</reference>
<dbReference type="OrthoDB" id="9810298at2"/>
<comment type="cofactor">
    <cofactor evidence="8">
        <name>dipyrromethane</name>
        <dbReference type="ChEBI" id="CHEBI:60342"/>
    </cofactor>
    <text evidence="8">Binds 1 dipyrromethane group covalently.</text>
</comment>
<dbReference type="SUPFAM" id="SSF54782">
    <property type="entry name" value="Porphobilinogen deaminase (hydroxymethylbilane synthase), C-terminal domain"/>
    <property type="match status" value="1"/>
</dbReference>
<comment type="function">
    <text evidence="1 8">Tetrapolymerization of the monopyrrole PBG into the hydroxymethylbilane pre-uroporphyrinogen in several discrete steps.</text>
</comment>
<evidence type="ECO:0000256" key="3">
    <source>
        <dbReference type="ARBA" id="ARBA00005638"/>
    </source>
</evidence>
<evidence type="ECO:0000259" key="10">
    <source>
        <dbReference type="Pfam" id="PF03900"/>
    </source>
</evidence>
<evidence type="ECO:0000256" key="8">
    <source>
        <dbReference type="HAMAP-Rule" id="MF_00260"/>
    </source>
</evidence>
<dbReference type="AlphaFoldDB" id="A0A3G9G137"/>
<sequence length="316" mass="34333">MTPLLKIGTRGSRLATTQCGWVQRQIVTALGHDPALSHEVAPLLIITTQGDRIQDRRLIEAGGKQLFTKEIEDALLNGDVDVAVHSLKDMPAEDIPGLSLCAFPVREDPRDAFVSINYRTLEDLPQGAKLGTASLRRQAQALAVRPDLEVVMLRGNVDTRLSKLEAGHCDAILLAAAGLKRMGLEAHIKSYIDPDLFPSAPGQGALAVQCRTADLDQAWIRRLHHVETHLQISAERGALVALEASCRTAVGAYAKIEGDALTLFVEALTADGRTRWQRRETISAPTVESAHALGLRLGQSIRDEAGDRLIQYQAQA</sequence>
<dbReference type="EC" id="2.5.1.61" evidence="8"/>
<dbReference type="RefSeq" id="WP_126419474.1">
    <property type="nucleotide sequence ID" value="NZ_AP018827.1"/>
</dbReference>
<evidence type="ECO:0000259" key="9">
    <source>
        <dbReference type="Pfam" id="PF01379"/>
    </source>
</evidence>
<dbReference type="Proteomes" id="UP000278756">
    <property type="component" value="Chromosome 1"/>
</dbReference>
<dbReference type="Gene3D" id="3.40.190.10">
    <property type="entry name" value="Periplasmic binding protein-like II"/>
    <property type="match status" value="2"/>
</dbReference>
<comment type="similarity">
    <text evidence="3 8">Belongs to the HMBS family.</text>
</comment>
<organism evidence="11 12">
    <name type="scientific">Asticcacaulis excentricus</name>
    <dbReference type="NCBI Taxonomy" id="78587"/>
    <lineage>
        <taxon>Bacteria</taxon>
        <taxon>Pseudomonadati</taxon>
        <taxon>Pseudomonadota</taxon>
        <taxon>Alphaproteobacteria</taxon>
        <taxon>Caulobacterales</taxon>
        <taxon>Caulobacteraceae</taxon>
        <taxon>Asticcacaulis</taxon>
    </lineage>
</organism>